<evidence type="ECO:0000313" key="1">
    <source>
        <dbReference type="EMBL" id="NVZ07749.1"/>
    </source>
</evidence>
<reference evidence="1 2" key="1">
    <citation type="submission" date="2020-06" db="EMBL/GenBank/DDBJ databases">
        <title>Whole-genome sequence of Allochromatium humboldtianum DSM 21881, type strain.</title>
        <authorList>
            <person name="Kyndt J.A."/>
            <person name="Meyer T.E."/>
        </authorList>
    </citation>
    <scope>NUCLEOTIDE SEQUENCE [LARGE SCALE GENOMIC DNA]</scope>
    <source>
        <strain evidence="1 2">DSM 21881</strain>
    </source>
</reference>
<organism evidence="1 2">
    <name type="scientific">Allochromatium humboldtianum</name>
    <dbReference type="NCBI Taxonomy" id="504901"/>
    <lineage>
        <taxon>Bacteria</taxon>
        <taxon>Pseudomonadati</taxon>
        <taxon>Pseudomonadota</taxon>
        <taxon>Gammaproteobacteria</taxon>
        <taxon>Chromatiales</taxon>
        <taxon>Chromatiaceae</taxon>
        <taxon>Allochromatium</taxon>
    </lineage>
</organism>
<sequence length="142" mass="15818">MLSSCAVVLSDDRRKVPQFSENGMIYKALNDGKKRVIRYQIDSNAMSSDTKRCDNALEVVENDFVFFVELKGEDIKKAASQIHSTINHFATDLCGKILFGRIVCSRVPRPDIQSTQLVALKKKLAASGGNLLKGSRKIEEKI</sequence>
<name>A0A850QZN7_9GAMM</name>
<dbReference type="Proteomes" id="UP000592294">
    <property type="component" value="Unassembled WGS sequence"/>
</dbReference>
<comment type="caution">
    <text evidence="1">The sequence shown here is derived from an EMBL/GenBank/DDBJ whole genome shotgun (WGS) entry which is preliminary data.</text>
</comment>
<proteinExistence type="predicted"/>
<dbReference type="EMBL" id="JABZEO010000001">
    <property type="protein sequence ID" value="NVZ07749.1"/>
    <property type="molecule type" value="Genomic_DNA"/>
</dbReference>
<accession>A0A850QZN7</accession>
<gene>
    <name evidence="1" type="ORF">HW932_00560</name>
</gene>
<keyword evidence="2" id="KW-1185">Reference proteome</keyword>
<evidence type="ECO:0000313" key="2">
    <source>
        <dbReference type="Proteomes" id="UP000592294"/>
    </source>
</evidence>
<dbReference type="AlphaFoldDB" id="A0A850QZN7"/>
<dbReference type="RefSeq" id="WP_176974556.1">
    <property type="nucleotide sequence ID" value="NZ_JABZEO010000001.1"/>
</dbReference>
<protein>
    <submittedName>
        <fullName evidence="1">Uncharacterized protein</fullName>
    </submittedName>
</protein>